<dbReference type="InterPro" id="IPR010290">
    <property type="entry name" value="TM_effector"/>
</dbReference>
<organism evidence="10 11">
    <name type="scientific">Amycolatopsis heterodermiae</name>
    <dbReference type="NCBI Taxonomy" id="3110235"/>
    <lineage>
        <taxon>Bacteria</taxon>
        <taxon>Bacillati</taxon>
        <taxon>Actinomycetota</taxon>
        <taxon>Actinomycetes</taxon>
        <taxon>Pseudonocardiales</taxon>
        <taxon>Pseudonocardiaceae</taxon>
        <taxon>Amycolatopsis</taxon>
    </lineage>
</organism>
<keyword evidence="2" id="KW-0813">Transport</keyword>
<keyword evidence="11" id="KW-1185">Reference proteome</keyword>
<comment type="subcellular location">
    <subcellularLocation>
        <location evidence="1">Cell membrane</location>
        <topology evidence="1">Multi-pass membrane protein</topology>
    </subcellularLocation>
</comment>
<feature type="domain" description="Major facilitator superfamily (MFS) profile" evidence="9">
    <location>
        <begin position="1"/>
        <end position="398"/>
    </location>
</feature>
<evidence type="ECO:0000256" key="6">
    <source>
        <dbReference type="ARBA" id="ARBA00023136"/>
    </source>
</evidence>
<keyword evidence="3" id="KW-1003">Cell membrane</keyword>
<dbReference type="CDD" id="cd06173">
    <property type="entry name" value="MFS_MefA_like"/>
    <property type="match status" value="1"/>
</dbReference>
<feature type="transmembrane region" description="Helical" evidence="8">
    <location>
        <begin position="222"/>
        <end position="245"/>
    </location>
</feature>
<feature type="transmembrane region" description="Helical" evidence="8">
    <location>
        <begin position="20"/>
        <end position="40"/>
    </location>
</feature>
<dbReference type="PANTHER" id="PTHR23513:SF6">
    <property type="entry name" value="MAJOR FACILITATOR SUPERFAMILY ASSOCIATED DOMAIN-CONTAINING PROTEIN"/>
    <property type="match status" value="1"/>
</dbReference>
<comment type="caution">
    <text evidence="10">The sequence shown here is derived from an EMBL/GenBank/DDBJ whole genome shotgun (WGS) entry which is preliminary data.</text>
</comment>
<feature type="region of interest" description="Disordered" evidence="7">
    <location>
        <begin position="406"/>
        <end position="430"/>
    </location>
</feature>
<evidence type="ECO:0000256" key="4">
    <source>
        <dbReference type="ARBA" id="ARBA00022692"/>
    </source>
</evidence>
<dbReference type="Proteomes" id="UP001304298">
    <property type="component" value="Unassembled WGS sequence"/>
</dbReference>
<name>A0ABU5RE60_9PSEU</name>
<evidence type="ECO:0000256" key="5">
    <source>
        <dbReference type="ARBA" id="ARBA00022989"/>
    </source>
</evidence>
<feature type="transmembrane region" description="Helical" evidence="8">
    <location>
        <begin position="257"/>
        <end position="276"/>
    </location>
</feature>
<feature type="transmembrane region" description="Helical" evidence="8">
    <location>
        <begin position="372"/>
        <end position="391"/>
    </location>
</feature>
<gene>
    <name evidence="10" type="ORF">VA596_28345</name>
</gene>
<dbReference type="SUPFAM" id="SSF103473">
    <property type="entry name" value="MFS general substrate transporter"/>
    <property type="match status" value="1"/>
</dbReference>
<dbReference type="InterPro" id="IPR036259">
    <property type="entry name" value="MFS_trans_sf"/>
</dbReference>
<reference evidence="10 11" key="1">
    <citation type="submission" date="2023-12" db="EMBL/GenBank/DDBJ databases">
        <title>Amycolatopsis sp. V23-08.</title>
        <authorList>
            <person name="Somphong A."/>
        </authorList>
    </citation>
    <scope>NUCLEOTIDE SEQUENCE [LARGE SCALE GENOMIC DNA]</scope>
    <source>
        <strain evidence="10 11">V23-08</strain>
    </source>
</reference>
<evidence type="ECO:0000256" key="8">
    <source>
        <dbReference type="SAM" id="Phobius"/>
    </source>
</evidence>
<proteinExistence type="predicted"/>
<keyword evidence="4 8" id="KW-0812">Transmembrane</keyword>
<dbReference type="PROSITE" id="PS50850">
    <property type="entry name" value="MFS"/>
    <property type="match status" value="1"/>
</dbReference>
<feature type="transmembrane region" description="Helical" evidence="8">
    <location>
        <begin position="46"/>
        <end position="65"/>
    </location>
</feature>
<dbReference type="RefSeq" id="WP_323331225.1">
    <property type="nucleotide sequence ID" value="NZ_JAYFSI010000007.1"/>
</dbReference>
<feature type="transmembrane region" description="Helical" evidence="8">
    <location>
        <begin position="346"/>
        <end position="366"/>
    </location>
</feature>
<dbReference type="Pfam" id="PF05977">
    <property type="entry name" value="MFS_3"/>
    <property type="match status" value="1"/>
</dbReference>
<evidence type="ECO:0000313" key="11">
    <source>
        <dbReference type="Proteomes" id="UP001304298"/>
    </source>
</evidence>
<dbReference type="Gene3D" id="1.20.1250.20">
    <property type="entry name" value="MFS general substrate transporter like domains"/>
    <property type="match status" value="1"/>
</dbReference>
<protein>
    <submittedName>
        <fullName evidence="10">MFS transporter</fullName>
    </submittedName>
</protein>
<feature type="transmembrane region" description="Helical" evidence="8">
    <location>
        <begin position="283"/>
        <end position="303"/>
    </location>
</feature>
<evidence type="ECO:0000313" key="10">
    <source>
        <dbReference type="EMBL" id="MEA5363471.1"/>
    </source>
</evidence>
<evidence type="ECO:0000259" key="9">
    <source>
        <dbReference type="PROSITE" id="PS50850"/>
    </source>
</evidence>
<dbReference type="InterPro" id="IPR020846">
    <property type="entry name" value="MFS_dom"/>
</dbReference>
<accession>A0ABU5RE60</accession>
<keyword evidence="6 8" id="KW-0472">Membrane</keyword>
<evidence type="ECO:0000256" key="3">
    <source>
        <dbReference type="ARBA" id="ARBA00022475"/>
    </source>
</evidence>
<dbReference type="PANTHER" id="PTHR23513">
    <property type="entry name" value="INTEGRAL MEMBRANE EFFLUX PROTEIN-RELATED"/>
    <property type="match status" value="1"/>
</dbReference>
<evidence type="ECO:0000256" key="2">
    <source>
        <dbReference type="ARBA" id="ARBA00022448"/>
    </source>
</evidence>
<evidence type="ECO:0000256" key="7">
    <source>
        <dbReference type="SAM" id="MobiDB-lite"/>
    </source>
</evidence>
<keyword evidence="5 8" id="KW-1133">Transmembrane helix</keyword>
<feature type="transmembrane region" description="Helical" evidence="8">
    <location>
        <begin position="309"/>
        <end position="334"/>
    </location>
</feature>
<sequence length="430" mass="44508">MTAPPLSRNRDYRLLWGSQALSEAGFAASVIALPLLVLAVTGSPALSGLVLGVDAMAQLVAGLPAGALADRWNRKKLMLGCEAVYTLAVASLVATVWLDVVSIPQLIAVAAVMGCCRSLFGPAEGATLARIVPTAQLPTAVAMNSARGALGQLSGTAIGGFLYGLARAVPFAFDVLAHAVSFAALCFVRSPRHEPVPRGEGHLGREMAEGLRWVWGERHVRVTVLCAVSLNFFFSAYYIVVVVLARDRGITAGEIGVMAAMLGVGGVAGSLIAPWLQRRLSPYVSIMSVFWVLTLLTPLAAVIDDGYLMGALFVAMALLPPTANTTIGTYQLLLTPDRLRGRLTSVMGVIGGVSAATGPAFGGLVVQAVPGGGAVVLCTAGIALVTLVVTFSPTLRHFPRSDALTAAPAEPQPVGGAHSADVPTTEENQP</sequence>
<dbReference type="EMBL" id="JAYFSI010000007">
    <property type="protein sequence ID" value="MEA5363471.1"/>
    <property type="molecule type" value="Genomic_DNA"/>
</dbReference>
<evidence type="ECO:0000256" key="1">
    <source>
        <dbReference type="ARBA" id="ARBA00004651"/>
    </source>
</evidence>